<dbReference type="Pfam" id="PF00581">
    <property type="entry name" value="Rhodanese"/>
    <property type="match status" value="2"/>
</dbReference>
<dbReference type="GO" id="GO:0006749">
    <property type="term" value="P:glutathione metabolic process"/>
    <property type="evidence" value="ECO:0007669"/>
    <property type="project" value="InterPro"/>
</dbReference>
<dbReference type="RefSeq" id="WP_149401647.1">
    <property type="nucleotide sequence ID" value="NZ_BIXY01000028.1"/>
</dbReference>
<dbReference type="InterPro" id="IPR036873">
    <property type="entry name" value="Rhodanese-like_dom_sf"/>
</dbReference>
<dbReference type="PANTHER" id="PTHR43084">
    <property type="entry name" value="PERSULFIDE DIOXYGENASE ETHE1"/>
    <property type="match status" value="1"/>
</dbReference>
<dbReference type="SUPFAM" id="SSF56281">
    <property type="entry name" value="Metallo-hydrolase/oxidoreductase"/>
    <property type="match status" value="1"/>
</dbReference>
<proteinExistence type="predicted"/>
<dbReference type="FunFam" id="3.60.15.10:FF:000030">
    <property type="entry name" value="Metallo-beta-lactamase family protein"/>
    <property type="match status" value="1"/>
</dbReference>
<keyword evidence="1" id="KW-0479">Metal-binding</keyword>
<keyword evidence="4" id="KW-1185">Reference proteome</keyword>
<dbReference type="SMART" id="SM00849">
    <property type="entry name" value="Lactamase_B"/>
    <property type="match status" value="1"/>
</dbReference>
<dbReference type="InterPro" id="IPR001279">
    <property type="entry name" value="Metallo-B-lactamas"/>
</dbReference>
<evidence type="ECO:0000313" key="4">
    <source>
        <dbReference type="Proteomes" id="UP000322530"/>
    </source>
</evidence>
<accession>A0A5A5TAZ3</accession>
<dbReference type="GO" id="GO:0016787">
    <property type="term" value="F:hydrolase activity"/>
    <property type="evidence" value="ECO:0007669"/>
    <property type="project" value="UniProtKB-KW"/>
</dbReference>
<dbReference type="SUPFAM" id="SSF52821">
    <property type="entry name" value="Rhodanese/Cell cycle control phosphatase"/>
    <property type="match status" value="2"/>
</dbReference>
<dbReference type="InterPro" id="IPR051682">
    <property type="entry name" value="Mito_Persulfide_Diox"/>
</dbReference>
<sequence>MILHLIYDENLAQASYLVGCAAKGEALLIDPNRNIEHYIALAESKGLRITAITETHIHADFVSGARELAHATGAQLYLSDMGPADWKYEYAGEARATLLRDGTTFRVGNIRIEAMHTPGHTPEHLSFLLTDTAATDEPMGIFTGDFLFVGDVGRPDLLEKAAGVSGTADLGARQLYRSLQRFRALPDYLQIWPGHGAGSACGRALGAIPQTTLGYEKRINWAFDVTDEQSFVEAVLAGQPEPPTYFAEMKRINRVGPALVGSAIFPPAKASVEQLMADLDAGNPVIDTRPSQQYLEEHIPGTIHVPFGPVFLNWAGWLLPYDRPFSLIVDAEAAQEVLTLLRLIGLDRVAHIWTPDVLATWKQGWQPLTKTSQITVQEAEPLLAQEQVTWLDIRSNDEYAAGHIPGSQHIHLGTLQQRLREISPEKPVVVQCQGGARSPIGASLLEAHHYPQVMDLVGGFNLWRKAGYPVVKGA</sequence>
<dbReference type="Proteomes" id="UP000322530">
    <property type="component" value="Unassembled WGS sequence"/>
</dbReference>
<dbReference type="SMART" id="SM00450">
    <property type="entry name" value="RHOD"/>
    <property type="match status" value="2"/>
</dbReference>
<evidence type="ECO:0000256" key="1">
    <source>
        <dbReference type="ARBA" id="ARBA00022723"/>
    </source>
</evidence>
<dbReference type="CDD" id="cd07724">
    <property type="entry name" value="POD-like_MBL-fold"/>
    <property type="match status" value="1"/>
</dbReference>
<feature type="domain" description="Rhodanese" evidence="2">
    <location>
        <begin position="285"/>
        <end position="362"/>
    </location>
</feature>
<dbReference type="GO" id="GO:0046872">
    <property type="term" value="F:metal ion binding"/>
    <property type="evidence" value="ECO:0007669"/>
    <property type="project" value="UniProtKB-KW"/>
</dbReference>
<feature type="domain" description="Rhodanese" evidence="2">
    <location>
        <begin position="384"/>
        <end position="472"/>
    </location>
</feature>
<dbReference type="InterPro" id="IPR036866">
    <property type="entry name" value="RibonucZ/Hydroxyglut_hydro"/>
</dbReference>
<dbReference type="PANTHER" id="PTHR43084:SF1">
    <property type="entry name" value="PERSULFIDE DIOXYGENASE ETHE1, MITOCHONDRIAL"/>
    <property type="match status" value="1"/>
</dbReference>
<reference evidence="3 4" key="1">
    <citation type="submission" date="2019-01" db="EMBL/GenBank/DDBJ databases">
        <title>Draft genome sequence of Dictyobacter sp. Uno17.</title>
        <authorList>
            <person name="Wang C.M."/>
            <person name="Zheng Y."/>
            <person name="Sakai Y."/>
            <person name="Abe K."/>
            <person name="Yokota A."/>
            <person name="Yabe S."/>
        </authorList>
    </citation>
    <scope>NUCLEOTIDE SEQUENCE [LARGE SCALE GENOMIC DNA]</scope>
    <source>
        <strain evidence="3 4">Uno17</strain>
    </source>
</reference>
<gene>
    <name evidence="3" type="ORF">KDI_22340</name>
</gene>
<dbReference type="CDD" id="cd00158">
    <property type="entry name" value="RHOD"/>
    <property type="match status" value="2"/>
</dbReference>
<dbReference type="InterPro" id="IPR044528">
    <property type="entry name" value="POD-like_MBL-fold"/>
</dbReference>
<keyword evidence="3" id="KW-0378">Hydrolase</keyword>
<organism evidence="3 4">
    <name type="scientific">Dictyobacter arantiisoli</name>
    <dbReference type="NCBI Taxonomy" id="2014874"/>
    <lineage>
        <taxon>Bacteria</taxon>
        <taxon>Bacillati</taxon>
        <taxon>Chloroflexota</taxon>
        <taxon>Ktedonobacteria</taxon>
        <taxon>Ktedonobacterales</taxon>
        <taxon>Dictyobacteraceae</taxon>
        <taxon>Dictyobacter</taxon>
    </lineage>
</organism>
<evidence type="ECO:0000259" key="2">
    <source>
        <dbReference type="PROSITE" id="PS50206"/>
    </source>
</evidence>
<name>A0A5A5TAZ3_9CHLR</name>
<dbReference type="InterPro" id="IPR001763">
    <property type="entry name" value="Rhodanese-like_dom"/>
</dbReference>
<dbReference type="GO" id="GO:0070813">
    <property type="term" value="P:hydrogen sulfide metabolic process"/>
    <property type="evidence" value="ECO:0007669"/>
    <property type="project" value="TreeGrafter"/>
</dbReference>
<dbReference type="EMBL" id="BIXY01000028">
    <property type="protein sequence ID" value="GCF08670.1"/>
    <property type="molecule type" value="Genomic_DNA"/>
</dbReference>
<comment type="caution">
    <text evidence="3">The sequence shown here is derived from an EMBL/GenBank/DDBJ whole genome shotgun (WGS) entry which is preliminary data.</text>
</comment>
<protein>
    <submittedName>
        <fullName evidence="3">MBL fold hydrolase</fullName>
    </submittedName>
</protein>
<dbReference type="Pfam" id="PF00753">
    <property type="entry name" value="Lactamase_B"/>
    <property type="match status" value="1"/>
</dbReference>
<dbReference type="OrthoDB" id="9784009at2"/>
<dbReference type="AlphaFoldDB" id="A0A5A5TAZ3"/>
<dbReference type="PROSITE" id="PS50206">
    <property type="entry name" value="RHODANESE_3"/>
    <property type="match status" value="2"/>
</dbReference>
<dbReference type="GO" id="GO:0050313">
    <property type="term" value="F:sulfur dioxygenase activity"/>
    <property type="evidence" value="ECO:0007669"/>
    <property type="project" value="InterPro"/>
</dbReference>
<dbReference type="Gene3D" id="3.40.250.10">
    <property type="entry name" value="Rhodanese-like domain"/>
    <property type="match status" value="2"/>
</dbReference>
<dbReference type="Gene3D" id="3.60.15.10">
    <property type="entry name" value="Ribonuclease Z/Hydroxyacylglutathione hydrolase-like"/>
    <property type="match status" value="1"/>
</dbReference>
<evidence type="ECO:0000313" key="3">
    <source>
        <dbReference type="EMBL" id="GCF08670.1"/>
    </source>
</evidence>